<dbReference type="Proteomes" id="UP001066276">
    <property type="component" value="Chromosome 8"/>
</dbReference>
<sequence length="173" mass="19448">MRTAGPEAYTIMAAEVCCRESARKRQAEAARPDLGGGRGGTLTGVCSCIDCSERIRRGGQRPGAICPGRPIEGCRPWLSRPRGGLHLAVWEWPEGSVVLLAPDRGCWQPDPLLERYQNAKIACMEEACMEETHVSFKDRYLLKKMEFELWVCTSQRAERFFVKRGLVFISKDN</sequence>
<evidence type="ECO:0000313" key="1">
    <source>
        <dbReference type="EMBL" id="KAJ1113981.1"/>
    </source>
</evidence>
<dbReference type="EMBL" id="JANPWB010000012">
    <property type="protein sequence ID" value="KAJ1113981.1"/>
    <property type="molecule type" value="Genomic_DNA"/>
</dbReference>
<evidence type="ECO:0000313" key="2">
    <source>
        <dbReference type="Proteomes" id="UP001066276"/>
    </source>
</evidence>
<gene>
    <name evidence="1" type="ORF">NDU88_002221</name>
</gene>
<keyword evidence="2" id="KW-1185">Reference proteome</keyword>
<comment type="caution">
    <text evidence="1">The sequence shown here is derived from an EMBL/GenBank/DDBJ whole genome shotgun (WGS) entry which is preliminary data.</text>
</comment>
<dbReference type="AlphaFoldDB" id="A0AAV7NES9"/>
<reference evidence="1" key="1">
    <citation type="journal article" date="2022" name="bioRxiv">
        <title>Sequencing and chromosome-scale assembly of the giantPleurodeles waltlgenome.</title>
        <authorList>
            <person name="Brown T."/>
            <person name="Elewa A."/>
            <person name="Iarovenko S."/>
            <person name="Subramanian E."/>
            <person name="Araus A.J."/>
            <person name="Petzold A."/>
            <person name="Susuki M."/>
            <person name="Suzuki K.-i.T."/>
            <person name="Hayashi T."/>
            <person name="Toyoda A."/>
            <person name="Oliveira C."/>
            <person name="Osipova E."/>
            <person name="Leigh N.D."/>
            <person name="Simon A."/>
            <person name="Yun M.H."/>
        </authorList>
    </citation>
    <scope>NUCLEOTIDE SEQUENCE</scope>
    <source>
        <strain evidence="1">20211129_DDA</strain>
        <tissue evidence="1">Liver</tissue>
    </source>
</reference>
<proteinExistence type="predicted"/>
<name>A0AAV7NES9_PLEWA</name>
<protein>
    <submittedName>
        <fullName evidence="1">Uncharacterized protein</fullName>
    </submittedName>
</protein>
<accession>A0AAV7NES9</accession>
<organism evidence="1 2">
    <name type="scientific">Pleurodeles waltl</name>
    <name type="common">Iberian ribbed newt</name>
    <dbReference type="NCBI Taxonomy" id="8319"/>
    <lineage>
        <taxon>Eukaryota</taxon>
        <taxon>Metazoa</taxon>
        <taxon>Chordata</taxon>
        <taxon>Craniata</taxon>
        <taxon>Vertebrata</taxon>
        <taxon>Euteleostomi</taxon>
        <taxon>Amphibia</taxon>
        <taxon>Batrachia</taxon>
        <taxon>Caudata</taxon>
        <taxon>Salamandroidea</taxon>
        <taxon>Salamandridae</taxon>
        <taxon>Pleurodelinae</taxon>
        <taxon>Pleurodeles</taxon>
    </lineage>
</organism>